<dbReference type="InterPro" id="IPR002347">
    <property type="entry name" value="SDR_fam"/>
</dbReference>
<name>A0A0T5NRH8_9RHOB</name>
<dbReference type="Pfam" id="PF13561">
    <property type="entry name" value="adh_short_C2"/>
    <property type="match status" value="1"/>
</dbReference>
<dbReference type="InterPro" id="IPR051468">
    <property type="entry name" value="Fungal_SecMetab_SDRs"/>
</dbReference>
<evidence type="ECO:0000313" key="1">
    <source>
        <dbReference type="EMBL" id="KRS11473.1"/>
    </source>
</evidence>
<dbReference type="RefSeq" id="WP_057795165.1">
    <property type="nucleotide sequence ID" value="NZ_LAXJ01000019.1"/>
</dbReference>
<dbReference type="PANTHER" id="PTHR43544:SF12">
    <property type="entry name" value="NAD(P)-BINDING ROSSMANN-FOLD SUPERFAMILY PROTEIN"/>
    <property type="match status" value="1"/>
</dbReference>
<keyword evidence="2" id="KW-1185">Reference proteome</keyword>
<dbReference type="GO" id="GO:0016491">
    <property type="term" value="F:oxidoreductase activity"/>
    <property type="evidence" value="ECO:0007669"/>
    <property type="project" value="TreeGrafter"/>
</dbReference>
<dbReference type="Gene3D" id="3.40.50.720">
    <property type="entry name" value="NAD(P)-binding Rossmann-like Domain"/>
    <property type="match status" value="1"/>
</dbReference>
<organism evidence="1 2">
    <name type="scientific">Roseovarius atlanticus</name>
    <dbReference type="NCBI Taxonomy" id="1641875"/>
    <lineage>
        <taxon>Bacteria</taxon>
        <taxon>Pseudomonadati</taxon>
        <taxon>Pseudomonadota</taxon>
        <taxon>Alphaproteobacteria</taxon>
        <taxon>Rhodobacterales</taxon>
        <taxon>Roseobacteraceae</taxon>
        <taxon>Roseovarius</taxon>
    </lineage>
</organism>
<accession>A0A0T5NRH8</accession>
<comment type="caution">
    <text evidence="1">The sequence shown here is derived from an EMBL/GenBank/DDBJ whole genome shotgun (WGS) entry which is preliminary data.</text>
</comment>
<sequence length="221" mass="23274">MKDALVIGASGGIGSALVAELENRDVRVTGLSRSADGLDVTDEASVKVHLGALDGEFDLVFVATGALELDGRGPEKSLKELTADAMEAQFRVNCVGPSLVLKHSVRLLPRDRECRFAALSARVGSIGDNGLGGWYGYRTAKAAVNQMIHGGAIELSRTHRQSICVALHPGTVETPLTEKFAGGHTTVTPEAAATNLLDVLAGLTPENTGQFFDWAGEPVPW</sequence>
<gene>
    <name evidence="1" type="ORF">XM53_16115</name>
</gene>
<dbReference type="PATRIC" id="fig|1641875.4.peg.1039"/>
<dbReference type="Proteomes" id="UP000051295">
    <property type="component" value="Unassembled WGS sequence"/>
</dbReference>
<dbReference type="PRINTS" id="PR00081">
    <property type="entry name" value="GDHRDH"/>
</dbReference>
<dbReference type="EMBL" id="LAXJ01000019">
    <property type="protein sequence ID" value="KRS11473.1"/>
    <property type="molecule type" value="Genomic_DNA"/>
</dbReference>
<dbReference type="SUPFAM" id="SSF51735">
    <property type="entry name" value="NAD(P)-binding Rossmann-fold domains"/>
    <property type="match status" value="1"/>
</dbReference>
<dbReference type="GO" id="GO:0005737">
    <property type="term" value="C:cytoplasm"/>
    <property type="evidence" value="ECO:0007669"/>
    <property type="project" value="TreeGrafter"/>
</dbReference>
<dbReference type="InterPro" id="IPR036291">
    <property type="entry name" value="NAD(P)-bd_dom_sf"/>
</dbReference>
<dbReference type="STRING" id="1641875.XM53_16115"/>
<protein>
    <submittedName>
        <fullName evidence="1">C factor, cell signaling protein</fullName>
    </submittedName>
</protein>
<reference evidence="1 2" key="1">
    <citation type="submission" date="2015-04" db="EMBL/GenBank/DDBJ databases">
        <title>The draft genome sequence of Roseovarius sp.R12b.</title>
        <authorList>
            <person name="Li G."/>
            <person name="Lai Q."/>
            <person name="Shao Z."/>
            <person name="Yan P."/>
        </authorList>
    </citation>
    <scope>NUCLEOTIDE SEQUENCE [LARGE SCALE GENOMIC DNA]</scope>
    <source>
        <strain evidence="1 2">R12B</strain>
    </source>
</reference>
<evidence type="ECO:0000313" key="2">
    <source>
        <dbReference type="Proteomes" id="UP000051295"/>
    </source>
</evidence>
<dbReference type="AlphaFoldDB" id="A0A0T5NRH8"/>
<dbReference type="OrthoDB" id="9785826at2"/>
<proteinExistence type="predicted"/>
<dbReference type="PANTHER" id="PTHR43544">
    <property type="entry name" value="SHORT-CHAIN DEHYDROGENASE/REDUCTASE"/>
    <property type="match status" value="1"/>
</dbReference>